<dbReference type="InterPro" id="IPR010065">
    <property type="entry name" value="AA_ABC_transptr_permease_3TM"/>
</dbReference>
<feature type="transmembrane region" description="Helical" evidence="9">
    <location>
        <begin position="106"/>
        <end position="125"/>
    </location>
</feature>
<evidence type="ECO:0000256" key="6">
    <source>
        <dbReference type="ARBA" id="ARBA00022970"/>
    </source>
</evidence>
<proteinExistence type="inferred from homology"/>
<dbReference type="GO" id="GO:0006865">
    <property type="term" value="P:amino acid transport"/>
    <property type="evidence" value="ECO:0007669"/>
    <property type="project" value="UniProtKB-KW"/>
</dbReference>
<keyword evidence="6" id="KW-0029">Amino-acid transport</keyword>
<keyword evidence="12" id="KW-1185">Reference proteome</keyword>
<keyword evidence="5 9" id="KW-0812">Transmembrane</keyword>
<feature type="transmembrane region" description="Helical" evidence="9">
    <location>
        <begin position="208"/>
        <end position="228"/>
    </location>
</feature>
<dbReference type="InterPro" id="IPR000515">
    <property type="entry name" value="MetI-like"/>
</dbReference>
<evidence type="ECO:0000256" key="7">
    <source>
        <dbReference type="ARBA" id="ARBA00022989"/>
    </source>
</evidence>
<sequence length="236" mass="26017">MEYTVGVALDFSKIVKWLPTFWQGTLVTIALALMTVVLGSIIGLIATLMKQSRFKILRFIAKAYTQVVRGTPLLLQLFLWLYGFPIIGISLPALPFLGDILGSREFLTAVVALSINSGAYICELLRGGLQSIDKGQMEAGRSLGLSRAQTMRAIIIPQAVRVVLPGLGNEFIMMIKESSIVSVVGVFDVMYTYNIVKASTYSIFEPLIVVGIIYFLLTSALTALMNLLEKRMHVYD</sequence>
<evidence type="ECO:0000256" key="4">
    <source>
        <dbReference type="ARBA" id="ARBA00022475"/>
    </source>
</evidence>
<evidence type="ECO:0000256" key="9">
    <source>
        <dbReference type="RuleBase" id="RU363032"/>
    </source>
</evidence>
<dbReference type="OrthoDB" id="9805999at2"/>
<keyword evidence="4" id="KW-1003">Cell membrane</keyword>
<protein>
    <recommendedName>
        <fullName evidence="10">ABC transmembrane type-1 domain-containing protein</fullName>
    </recommendedName>
</protein>
<dbReference type="InterPro" id="IPR035906">
    <property type="entry name" value="MetI-like_sf"/>
</dbReference>
<evidence type="ECO:0000256" key="2">
    <source>
        <dbReference type="ARBA" id="ARBA00010072"/>
    </source>
</evidence>
<evidence type="ECO:0000256" key="8">
    <source>
        <dbReference type="ARBA" id="ARBA00023136"/>
    </source>
</evidence>
<dbReference type="NCBIfam" id="TIGR01726">
    <property type="entry name" value="HEQRo_perm_3TM"/>
    <property type="match status" value="1"/>
</dbReference>
<evidence type="ECO:0000256" key="3">
    <source>
        <dbReference type="ARBA" id="ARBA00022448"/>
    </source>
</evidence>
<gene>
    <name evidence="11" type="ORF">I573_00938</name>
</gene>
<dbReference type="Proteomes" id="UP000015961">
    <property type="component" value="Unassembled WGS sequence"/>
</dbReference>
<dbReference type="RefSeq" id="WP_016186088.1">
    <property type="nucleotide sequence ID" value="NZ_ASWO01000003.1"/>
</dbReference>
<dbReference type="AlphaFoldDB" id="S0KP68"/>
<evidence type="ECO:0000259" key="10">
    <source>
        <dbReference type="PROSITE" id="PS50928"/>
    </source>
</evidence>
<dbReference type="STRING" id="1140003.OMY_01651"/>
<dbReference type="Gene3D" id="1.10.3720.10">
    <property type="entry name" value="MetI-like"/>
    <property type="match status" value="1"/>
</dbReference>
<feature type="transmembrane region" description="Helical" evidence="9">
    <location>
        <begin position="179"/>
        <end position="196"/>
    </location>
</feature>
<dbReference type="Pfam" id="PF00528">
    <property type="entry name" value="BPD_transp_1"/>
    <property type="match status" value="1"/>
</dbReference>
<keyword evidence="8 9" id="KW-0472">Membrane</keyword>
<accession>S0KP68</accession>
<evidence type="ECO:0000256" key="1">
    <source>
        <dbReference type="ARBA" id="ARBA00004651"/>
    </source>
</evidence>
<dbReference type="PANTHER" id="PTHR30614:SF20">
    <property type="entry name" value="GLUTAMINE TRANSPORT SYSTEM PERMEASE PROTEIN GLNP"/>
    <property type="match status" value="1"/>
</dbReference>
<dbReference type="eggNOG" id="COG0765">
    <property type="taxonomic scope" value="Bacteria"/>
</dbReference>
<dbReference type="FunFam" id="1.10.3720.10:FF:000033">
    <property type="entry name" value="Polar amino acid ABC transporter permease"/>
    <property type="match status" value="1"/>
</dbReference>
<dbReference type="PATRIC" id="fig|1140003.3.peg.1591"/>
<dbReference type="EMBL" id="ASWO01000003">
    <property type="protein sequence ID" value="EOT86185.1"/>
    <property type="molecule type" value="Genomic_DNA"/>
</dbReference>
<comment type="similarity">
    <text evidence="2">Belongs to the binding-protein-dependent transport system permease family. HisMQ subfamily.</text>
</comment>
<feature type="domain" description="ABC transmembrane type-1" evidence="10">
    <location>
        <begin position="25"/>
        <end position="225"/>
    </location>
</feature>
<dbReference type="GO" id="GO:0022857">
    <property type="term" value="F:transmembrane transporter activity"/>
    <property type="evidence" value="ECO:0007669"/>
    <property type="project" value="InterPro"/>
</dbReference>
<dbReference type="CDD" id="cd06261">
    <property type="entry name" value="TM_PBP2"/>
    <property type="match status" value="1"/>
</dbReference>
<dbReference type="SUPFAM" id="SSF161098">
    <property type="entry name" value="MetI-like"/>
    <property type="match status" value="1"/>
</dbReference>
<feature type="transmembrane region" description="Helical" evidence="9">
    <location>
        <begin position="20"/>
        <end position="49"/>
    </location>
</feature>
<dbReference type="GO" id="GO:0043190">
    <property type="term" value="C:ATP-binding cassette (ABC) transporter complex"/>
    <property type="evidence" value="ECO:0007669"/>
    <property type="project" value="InterPro"/>
</dbReference>
<dbReference type="PANTHER" id="PTHR30614">
    <property type="entry name" value="MEMBRANE COMPONENT OF AMINO ACID ABC TRANSPORTER"/>
    <property type="match status" value="1"/>
</dbReference>
<name>S0KP68_9ENTE</name>
<organism evidence="11 12">
    <name type="scientific">Enterococcus sulfureus ATCC 49903</name>
    <dbReference type="NCBI Taxonomy" id="1140003"/>
    <lineage>
        <taxon>Bacteria</taxon>
        <taxon>Bacillati</taxon>
        <taxon>Bacillota</taxon>
        <taxon>Bacilli</taxon>
        <taxon>Lactobacillales</taxon>
        <taxon>Enterococcaceae</taxon>
        <taxon>Enterococcus</taxon>
    </lineage>
</organism>
<dbReference type="PROSITE" id="PS50928">
    <property type="entry name" value="ABC_TM1"/>
    <property type="match status" value="1"/>
</dbReference>
<evidence type="ECO:0000313" key="12">
    <source>
        <dbReference type="Proteomes" id="UP000015961"/>
    </source>
</evidence>
<evidence type="ECO:0000256" key="5">
    <source>
        <dbReference type="ARBA" id="ARBA00022692"/>
    </source>
</evidence>
<comment type="caution">
    <text evidence="11">The sequence shown here is derived from an EMBL/GenBank/DDBJ whole genome shotgun (WGS) entry which is preliminary data.</text>
</comment>
<dbReference type="InterPro" id="IPR043429">
    <property type="entry name" value="ArtM/GltK/GlnP/TcyL/YhdX-like"/>
</dbReference>
<reference evidence="11 12" key="1">
    <citation type="submission" date="2013-03" db="EMBL/GenBank/DDBJ databases">
        <title>The Genome Sequence of Enterococcus sulfureus ATCC_49903 (PacBio/Illumina hybrid assembly).</title>
        <authorList>
            <consortium name="The Broad Institute Genomics Platform"/>
            <consortium name="The Broad Institute Genome Sequencing Center for Infectious Disease"/>
            <person name="Earl A."/>
            <person name="Russ C."/>
            <person name="Gilmore M."/>
            <person name="Surin D."/>
            <person name="Walker B."/>
            <person name="Young S."/>
            <person name="Zeng Q."/>
            <person name="Gargeya S."/>
            <person name="Fitzgerald M."/>
            <person name="Haas B."/>
            <person name="Abouelleil A."/>
            <person name="Allen A.W."/>
            <person name="Alvarado L."/>
            <person name="Arachchi H.M."/>
            <person name="Berlin A.M."/>
            <person name="Chapman S.B."/>
            <person name="Gainer-Dewar J."/>
            <person name="Goldberg J."/>
            <person name="Griggs A."/>
            <person name="Gujja S."/>
            <person name="Hansen M."/>
            <person name="Howarth C."/>
            <person name="Imamovic A."/>
            <person name="Ireland A."/>
            <person name="Larimer J."/>
            <person name="McCowan C."/>
            <person name="Murphy C."/>
            <person name="Pearson M."/>
            <person name="Poon T.W."/>
            <person name="Priest M."/>
            <person name="Roberts A."/>
            <person name="Saif S."/>
            <person name="Shea T."/>
            <person name="Sisk P."/>
            <person name="Sykes S."/>
            <person name="Wortman J."/>
            <person name="Nusbaum C."/>
            <person name="Birren B."/>
        </authorList>
    </citation>
    <scope>NUCLEOTIDE SEQUENCE [LARGE SCALE GENOMIC DNA]</scope>
    <source>
        <strain evidence="11 12">ATCC 49903</strain>
    </source>
</reference>
<evidence type="ECO:0000313" key="11">
    <source>
        <dbReference type="EMBL" id="EOT86185.1"/>
    </source>
</evidence>
<keyword evidence="7 9" id="KW-1133">Transmembrane helix</keyword>
<keyword evidence="3 9" id="KW-0813">Transport</keyword>
<feature type="transmembrane region" description="Helical" evidence="9">
    <location>
        <begin position="70"/>
        <end position="94"/>
    </location>
</feature>
<comment type="subcellular location">
    <subcellularLocation>
        <location evidence="1 9">Cell membrane</location>
        <topology evidence="1 9">Multi-pass membrane protein</topology>
    </subcellularLocation>
</comment>